<dbReference type="SUPFAM" id="SSF101386">
    <property type="entry name" value="all-alpha NTP pyrophosphatases"/>
    <property type="match status" value="1"/>
</dbReference>
<evidence type="ECO:0000313" key="2">
    <source>
        <dbReference type="EMBL" id="EOT63878.1"/>
    </source>
</evidence>
<reference evidence="2 4" key="2">
    <citation type="submission" date="2013-03" db="EMBL/GenBank/DDBJ databases">
        <title>The Genome Sequence of Enterococcus moraviensis BAA-383 (PacBio/Illumina hybrid assembly).</title>
        <authorList>
            <consortium name="The Broad Institute Genomics Platform"/>
            <consortium name="The Broad Institute Genome Sequencing Center for Infectious Disease"/>
            <person name="Earl A."/>
            <person name="Russ C."/>
            <person name="Gilmore M."/>
            <person name="Surin D."/>
            <person name="Walker B."/>
            <person name="Young S."/>
            <person name="Zeng Q."/>
            <person name="Gargeya S."/>
            <person name="Fitzgerald M."/>
            <person name="Haas B."/>
            <person name="Abouelleil A."/>
            <person name="Allen A.W."/>
            <person name="Alvarado L."/>
            <person name="Arachchi H.M."/>
            <person name="Berlin A.M."/>
            <person name="Chapman S.B."/>
            <person name="Gainer-Dewar J."/>
            <person name="Goldberg J."/>
            <person name="Griggs A."/>
            <person name="Gujja S."/>
            <person name="Hansen M."/>
            <person name="Howarth C."/>
            <person name="Imamovic A."/>
            <person name="Ireland A."/>
            <person name="Larimer J."/>
            <person name="McCowan C."/>
            <person name="Murphy C."/>
            <person name="Pearson M."/>
            <person name="Poon T.W."/>
            <person name="Priest M."/>
            <person name="Roberts A."/>
            <person name="Saif S."/>
            <person name="Shea T."/>
            <person name="Sisk P."/>
            <person name="Sykes S."/>
            <person name="Wortman J."/>
            <person name="Nusbaum C."/>
            <person name="Birren B."/>
        </authorList>
    </citation>
    <scope>NUCLEOTIDE SEQUENCE [LARGE SCALE GENOMIC DNA]</scope>
    <source>
        <strain evidence="2 4">ATCC BAA-383</strain>
    </source>
</reference>
<reference evidence="1 3" key="1">
    <citation type="submission" date="2013-02" db="EMBL/GenBank/DDBJ databases">
        <title>The Genome Sequence of Enterococcus moraviensis BAA-383.</title>
        <authorList>
            <consortium name="The Broad Institute Genome Sequencing Platform"/>
            <consortium name="The Broad Institute Genome Sequencing Center for Infectious Disease"/>
            <person name="Earl A.M."/>
            <person name="Gilmore M.S."/>
            <person name="Lebreton F."/>
            <person name="Walker B."/>
            <person name="Young S.K."/>
            <person name="Zeng Q."/>
            <person name="Gargeya S."/>
            <person name="Fitzgerald M."/>
            <person name="Haas B."/>
            <person name="Abouelleil A."/>
            <person name="Alvarado L."/>
            <person name="Arachchi H.M."/>
            <person name="Berlin A.M."/>
            <person name="Chapman S.B."/>
            <person name="Dewar J."/>
            <person name="Goldberg J."/>
            <person name="Griggs A."/>
            <person name="Gujja S."/>
            <person name="Hansen M."/>
            <person name="Howarth C."/>
            <person name="Imamovic A."/>
            <person name="Larimer J."/>
            <person name="McCowan C."/>
            <person name="Murphy C."/>
            <person name="Neiman D."/>
            <person name="Pearson M."/>
            <person name="Priest M."/>
            <person name="Roberts A."/>
            <person name="Saif S."/>
            <person name="Shea T."/>
            <person name="Sisk P."/>
            <person name="Sykes S."/>
            <person name="Wortman J."/>
            <person name="Nusbaum C."/>
            <person name="Birren B."/>
        </authorList>
    </citation>
    <scope>NUCLEOTIDE SEQUENCE [LARGE SCALE GENOMIC DNA]</scope>
    <source>
        <strain evidence="1 3">ATCC BAA-383</strain>
    </source>
</reference>
<evidence type="ECO:0000313" key="1">
    <source>
        <dbReference type="EMBL" id="EOI05095.1"/>
    </source>
</evidence>
<dbReference type="InterPro" id="IPR025984">
    <property type="entry name" value="DCTPP"/>
</dbReference>
<dbReference type="PANTHER" id="PTHR46523">
    <property type="entry name" value="DCTP PYROPHOSPHATASE 1"/>
    <property type="match status" value="1"/>
</dbReference>
<organism evidence="1 3">
    <name type="scientific">Enterococcus moraviensis ATCC BAA-383</name>
    <dbReference type="NCBI Taxonomy" id="1158609"/>
    <lineage>
        <taxon>Bacteria</taxon>
        <taxon>Bacillati</taxon>
        <taxon>Bacillota</taxon>
        <taxon>Bacilli</taxon>
        <taxon>Lactobacillales</taxon>
        <taxon>Enterococcaceae</taxon>
        <taxon>Enterococcus</taxon>
    </lineage>
</organism>
<evidence type="ECO:0000313" key="4">
    <source>
        <dbReference type="Proteomes" id="UP000014157"/>
    </source>
</evidence>
<dbReference type="PIRSF" id="PIRSF029826">
    <property type="entry name" value="UCP029826_pph"/>
    <property type="match status" value="1"/>
</dbReference>
<dbReference type="CDD" id="cd11537">
    <property type="entry name" value="NTP-PPase_RS21-C6_like"/>
    <property type="match status" value="1"/>
</dbReference>
<accession>R2R837</accession>
<dbReference type="STRING" id="155617.RV09_GL002898"/>
<dbReference type="PANTHER" id="PTHR46523:SF1">
    <property type="entry name" value="DCTP PYROPHOSPHATASE 1"/>
    <property type="match status" value="1"/>
</dbReference>
<dbReference type="OrthoDB" id="9791898at2"/>
<proteinExistence type="predicted"/>
<name>R2R837_9ENTE</name>
<keyword evidence="4" id="KW-1185">Reference proteome</keyword>
<dbReference type="Proteomes" id="UP000013781">
    <property type="component" value="Unassembled WGS sequence"/>
</dbReference>
<dbReference type="HOGENOM" id="CLU_110454_2_1_9"/>
<evidence type="ECO:0008006" key="5">
    <source>
        <dbReference type="Google" id="ProtNLM"/>
    </source>
</evidence>
<evidence type="ECO:0000313" key="3">
    <source>
        <dbReference type="Proteomes" id="UP000013781"/>
    </source>
</evidence>
<dbReference type="AlphaFoldDB" id="R2R837"/>
<gene>
    <name evidence="2" type="ORF">I586_03311</name>
    <name evidence="1" type="ORF">UAY_00569</name>
</gene>
<dbReference type="Pfam" id="PF12643">
    <property type="entry name" value="MazG-like"/>
    <property type="match status" value="1"/>
</dbReference>
<sequence>MNDLIKEINDFRDERNWRPYNTPKSLAISISLEASELLENFQWCSSEEAVSATFENIQEELADVLIYSLMLASDLELDVSTIIREKLKKNALKYPVDPNSSNNDPYLLK</sequence>
<dbReference type="RefSeq" id="WP_010763971.1">
    <property type="nucleotide sequence ID" value="NZ_ASWB01000005.1"/>
</dbReference>
<dbReference type="Gene3D" id="1.10.287.1080">
    <property type="entry name" value="MazG-like"/>
    <property type="match status" value="1"/>
</dbReference>
<dbReference type="GO" id="GO:0047429">
    <property type="term" value="F:nucleoside triphosphate diphosphatase activity"/>
    <property type="evidence" value="ECO:0007669"/>
    <property type="project" value="InterPro"/>
</dbReference>
<comment type="caution">
    <text evidence="1">The sequence shown here is derived from an EMBL/GenBank/DDBJ whole genome shotgun (WGS) entry which is preliminary data.</text>
</comment>
<dbReference type="InterPro" id="IPR052555">
    <property type="entry name" value="dCTP_Pyrophosphatase"/>
</dbReference>
<protein>
    <recommendedName>
        <fullName evidence="5">MazG nucleotide pyrophosphohydrolase</fullName>
    </recommendedName>
</protein>
<dbReference type="PATRIC" id="fig|1158609.3.peg.538"/>
<dbReference type="eggNOG" id="COG1694">
    <property type="taxonomic scope" value="Bacteria"/>
</dbReference>
<dbReference type="Proteomes" id="UP000014157">
    <property type="component" value="Unassembled WGS sequence"/>
</dbReference>
<dbReference type="EMBL" id="AJAS01000004">
    <property type="protein sequence ID" value="EOI05095.1"/>
    <property type="molecule type" value="Genomic_DNA"/>
</dbReference>
<dbReference type="GO" id="GO:0009143">
    <property type="term" value="P:nucleoside triphosphate catabolic process"/>
    <property type="evidence" value="ECO:0007669"/>
    <property type="project" value="InterPro"/>
</dbReference>
<dbReference type="EMBL" id="ASWB01000005">
    <property type="protein sequence ID" value="EOT63878.1"/>
    <property type="molecule type" value="Genomic_DNA"/>
</dbReference>